<dbReference type="SMART" id="SM01140">
    <property type="entry name" value="Drf_GBD"/>
    <property type="match status" value="1"/>
</dbReference>
<dbReference type="GO" id="GO:0008360">
    <property type="term" value="P:regulation of cell shape"/>
    <property type="evidence" value="ECO:0007669"/>
    <property type="project" value="TreeGrafter"/>
</dbReference>
<dbReference type="SUPFAM" id="SSF48371">
    <property type="entry name" value="ARM repeat"/>
    <property type="match status" value="1"/>
</dbReference>
<dbReference type="AlphaFoldDB" id="A0A9P0GNL1"/>
<keyword evidence="1" id="KW-0175">Coiled coil</keyword>
<protein>
    <recommendedName>
        <fullName evidence="3">GBD/FH3 domain-containing protein</fullName>
    </recommendedName>
</protein>
<gene>
    <name evidence="4" type="ORF">CEUTPL_LOCUS14034</name>
</gene>
<evidence type="ECO:0000313" key="5">
    <source>
        <dbReference type="Proteomes" id="UP001152799"/>
    </source>
</evidence>
<dbReference type="GO" id="GO:0031267">
    <property type="term" value="F:small GTPase binding"/>
    <property type="evidence" value="ECO:0007669"/>
    <property type="project" value="InterPro"/>
</dbReference>
<organism evidence="4 5">
    <name type="scientific">Ceutorhynchus assimilis</name>
    <name type="common">cabbage seed weevil</name>
    <dbReference type="NCBI Taxonomy" id="467358"/>
    <lineage>
        <taxon>Eukaryota</taxon>
        <taxon>Metazoa</taxon>
        <taxon>Ecdysozoa</taxon>
        <taxon>Arthropoda</taxon>
        <taxon>Hexapoda</taxon>
        <taxon>Insecta</taxon>
        <taxon>Pterygota</taxon>
        <taxon>Neoptera</taxon>
        <taxon>Endopterygota</taxon>
        <taxon>Coleoptera</taxon>
        <taxon>Polyphaga</taxon>
        <taxon>Cucujiformia</taxon>
        <taxon>Curculionidae</taxon>
        <taxon>Ceutorhynchinae</taxon>
        <taxon>Ceutorhynchus</taxon>
    </lineage>
</organism>
<sequence>MILNIEKSDFFDSASNMAPNTEDNSRKDGQLSFLDEIINKEKQRPPIYNPEDYALMLKKWGKKSANGGIMSLYSNSSTSDVDSQRSQSNSFRDYRNPMLTSSGSEMTLRQFGTVSELLAKLKTDLKMAFPSFVQEFVAEPLDGVTLLLDLLRAIQLSQSSTVIHGPAGSSGTTGKIPPSLQRRALLDELSCLQCLLNCCIRYTESLRKLISSSAGLFTVAVCIMSNVNKSRIIALQLLARACDPSINGHSAVSEAVSTLRLRFGEPVRFRFLIGMMTSTGGQKELIISGLKFLNRFMDTAGSPQKRIYIQAELDQAGFDIDVIKKNIGNASNDQLQEEIQYWERKNINVEYLTFTLDSFKKENASLRDKVGILERKIKSLQEEKGALCCVEKSLKDRCSELQSEIKSLKSSRSSKESYINKKRTILPLNEDEGISSSERSLTPDDDIQHSLYDSYQVAKLPKEANTELEDEETTIEEVIEELRNIINEAETEDFAKKEQRKLAKEKRRIEEAQVASKFKIHIDADDYAIASESEIIPSDLHPQPPRRAKSLVHLFVPSEDYYYCPKELFFENETPYTSTDGSDSLLSASKCVVPRINTPDNASHCKKMSELKSRSKTKKTSMKRSKSFKHLDDSNRAFDSGFDSSCYYTTTVNVSQNQDDFGRKSKCKSLDRIDNNGLDSMVDIVVTNHSLDGNVQMRTKSDSPKNTKSVSNVYIKNSYSDDKQIMFLPRESAYYFPRLQEKKTTSTSFLIKRGHGNAGLYSGQIQGDNRSTLSRQRDFLSLSSGTIGKKVTDLPSGLY</sequence>
<keyword evidence="5" id="KW-1185">Reference proteome</keyword>
<dbReference type="InterPro" id="IPR014768">
    <property type="entry name" value="GBD/FH3_dom"/>
</dbReference>
<dbReference type="Pfam" id="PF06367">
    <property type="entry name" value="Drf_FH3"/>
    <property type="match status" value="1"/>
</dbReference>
<dbReference type="InterPro" id="IPR010473">
    <property type="entry name" value="GTPase-bd"/>
</dbReference>
<dbReference type="PANTHER" id="PTHR45857:SF9">
    <property type="entry name" value="MULTIPLE WING HAIRS, ISOFORM C"/>
    <property type="match status" value="1"/>
</dbReference>
<accession>A0A9P0GNL1</accession>
<dbReference type="Gene3D" id="1.25.10.10">
    <property type="entry name" value="Leucine-rich Repeat Variant"/>
    <property type="match status" value="1"/>
</dbReference>
<dbReference type="PANTHER" id="PTHR45857">
    <property type="entry name" value="FORMIN-LIKE PROTEIN"/>
    <property type="match status" value="1"/>
</dbReference>
<dbReference type="InterPro" id="IPR011989">
    <property type="entry name" value="ARM-like"/>
</dbReference>
<dbReference type="InterPro" id="IPR010472">
    <property type="entry name" value="FH3_dom"/>
</dbReference>
<dbReference type="Proteomes" id="UP001152799">
    <property type="component" value="Chromosome 9"/>
</dbReference>
<dbReference type="SMART" id="SM01139">
    <property type="entry name" value="Drf_FH3"/>
    <property type="match status" value="1"/>
</dbReference>
<proteinExistence type="predicted"/>
<dbReference type="InterPro" id="IPR016024">
    <property type="entry name" value="ARM-type_fold"/>
</dbReference>
<dbReference type="GO" id="GO:0051015">
    <property type="term" value="F:actin filament binding"/>
    <property type="evidence" value="ECO:0007669"/>
    <property type="project" value="TreeGrafter"/>
</dbReference>
<evidence type="ECO:0000259" key="3">
    <source>
        <dbReference type="PROSITE" id="PS51232"/>
    </source>
</evidence>
<dbReference type="OrthoDB" id="6427809at2759"/>
<dbReference type="GO" id="GO:0005829">
    <property type="term" value="C:cytosol"/>
    <property type="evidence" value="ECO:0007669"/>
    <property type="project" value="TreeGrafter"/>
</dbReference>
<feature type="domain" description="GBD/FH3" evidence="3">
    <location>
        <begin position="41"/>
        <end position="427"/>
    </location>
</feature>
<evidence type="ECO:0000256" key="1">
    <source>
        <dbReference type="SAM" id="Coils"/>
    </source>
</evidence>
<reference evidence="4" key="1">
    <citation type="submission" date="2022-01" db="EMBL/GenBank/DDBJ databases">
        <authorList>
            <person name="King R."/>
        </authorList>
    </citation>
    <scope>NUCLEOTIDE SEQUENCE</scope>
</reference>
<evidence type="ECO:0000313" key="4">
    <source>
        <dbReference type="EMBL" id="CAH1135678.1"/>
    </source>
</evidence>
<feature type="compositionally biased region" description="Polar residues" evidence="2">
    <location>
        <begin position="76"/>
        <end position="91"/>
    </location>
</feature>
<evidence type="ECO:0000256" key="2">
    <source>
        <dbReference type="SAM" id="MobiDB-lite"/>
    </source>
</evidence>
<dbReference type="GO" id="GO:0030866">
    <property type="term" value="P:cortical actin cytoskeleton organization"/>
    <property type="evidence" value="ECO:0007669"/>
    <property type="project" value="TreeGrafter"/>
</dbReference>
<dbReference type="InterPro" id="IPR043592">
    <property type="entry name" value="FMNL_animal"/>
</dbReference>
<feature type="coiled-coil region" evidence="1">
    <location>
        <begin position="465"/>
        <end position="515"/>
    </location>
</feature>
<feature type="coiled-coil region" evidence="1">
    <location>
        <begin position="356"/>
        <end position="411"/>
    </location>
</feature>
<dbReference type="GO" id="GO:0016477">
    <property type="term" value="P:cell migration"/>
    <property type="evidence" value="ECO:0007669"/>
    <property type="project" value="TreeGrafter"/>
</dbReference>
<name>A0A9P0GNL1_9CUCU</name>
<dbReference type="PROSITE" id="PS51232">
    <property type="entry name" value="GBD_FH3"/>
    <property type="match status" value="1"/>
</dbReference>
<feature type="region of interest" description="Disordered" evidence="2">
    <location>
        <begin position="76"/>
        <end position="95"/>
    </location>
</feature>
<dbReference type="EMBL" id="OU892285">
    <property type="protein sequence ID" value="CAH1135678.1"/>
    <property type="molecule type" value="Genomic_DNA"/>
</dbReference>